<evidence type="ECO:0000313" key="2">
    <source>
        <dbReference type="EMBL" id="EAV41677.1"/>
    </source>
</evidence>
<dbReference type="eggNOG" id="COG3278">
    <property type="taxonomic scope" value="Bacteria"/>
</dbReference>
<dbReference type="SUPFAM" id="SSF81442">
    <property type="entry name" value="Cytochrome c oxidase subunit I-like"/>
    <property type="match status" value="1"/>
</dbReference>
<feature type="transmembrane region" description="Helical" evidence="1">
    <location>
        <begin position="115"/>
        <end position="136"/>
    </location>
</feature>
<dbReference type="Proteomes" id="UP000004848">
    <property type="component" value="Unassembled WGS sequence"/>
</dbReference>
<keyword evidence="1" id="KW-1133">Transmembrane helix</keyword>
<comment type="caution">
    <text evidence="2">The sequence shown here is derived from an EMBL/GenBank/DDBJ whole genome shotgun (WGS) entry which is preliminary data.</text>
</comment>
<organism evidence="2 3">
    <name type="scientific">Roseibium aggregatum (strain ATCC 25650 / DSM 13394 / JCM 20685 / NBRC 16684 / NCIMB 2208 / IAM 12614 / B1)</name>
    <name type="common">Stappia aggregata</name>
    <dbReference type="NCBI Taxonomy" id="384765"/>
    <lineage>
        <taxon>Bacteria</taxon>
        <taxon>Pseudomonadati</taxon>
        <taxon>Pseudomonadota</taxon>
        <taxon>Alphaproteobacteria</taxon>
        <taxon>Hyphomicrobiales</taxon>
        <taxon>Stappiaceae</taxon>
        <taxon>Roseibium</taxon>
    </lineage>
</organism>
<protein>
    <recommendedName>
        <fullName evidence="4">Cytochrome-c oxidase</fullName>
    </recommendedName>
</protein>
<evidence type="ECO:0000313" key="3">
    <source>
        <dbReference type="Proteomes" id="UP000004848"/>
    </source>
</evidence>
<feature type="transmembrane region" description="Helical" evidence="1">
    <location>
        <begin position="21"/>
        <end position="45"/>
    </location>
</feature>
<dbReference type="AlphaFoldDB" id="A0NZW0"/>
<evidence type="ECO:0008006" key="4">
    <source>
        <dbReference type="Google" id="ProtNLM"/>
    </source>
</evidence>
<reference evidence="2 3" key="1">
    <citation type="submission" date="2006-05" db="EMBL/GenBank/DDBJ databases">
        <authorList>
            <person name="King G."/>
            <person name="Ferriera S."/>
            <person name="Johnson J."/>
            <person name="Kravitz S."/>
            <person name="Beeson K."/>
            <person name="Sutton G."/>
            <person name="Rogers Y.-H."/>
            <person name="Friedman R."/>
            <person name="Frazier M."/>
            <person name="Venter J.C."/>
        </authorList>
    </citation>
    <scope>NUCLEOTIDE SEQUENCE [LARGE SCALE GENOMIC DNA]</scope>
    <source>
        <strain evidence="3">ATCC 25650 / DSM 13394 / JCM 20685 / NBRC 16684 / NCIMB 2208 / IAM 12614 / B1</strain>
    </source>
</reference>
<feature type="transmembrane region" description="Helical" evidence="1">
    <location>
        <begin position="60"/>
        <end position="80"/>
    </location>
</feature>
<dbReference type="EMBL" id="AAUW01000019">
    <property type="protein sequence ID" value="EAV41677.1"/>
    <property type="molecule type" value="Genomic_DNA"/>
</dbReference>
<dbReference type="InterPro" id="IPR036927">
    <property type="entry name" value="Cyt_c_oxase-like_su1_sf"/>
</dbReference>
<keyword evidence="1" id="KW-0472">Membrane</keyword>
<name>A0NZW0_ROSAI</name>
<evidence type="ECO:0000256" key="1">
    <source>
        <dbReference type="SAM" id="Phobius"/>
    </source>
</evidence>
<accession>A0NZW0</accession>
<keyword evidence="1" id="KW-0812">Transmembrane</keyword>
<feature type="transmembrane region" description="Helical" evidence="1">
    <location>
        <begin position="87"/>
        <end position="109"/>
    </location>
</feature>
<gene>
    <name evidence="2" type="ORF">SIAM614_26121</name>
</gene>
<proteinExistence type="predicted"/>
<sequence length="139" mass="14966">MPKGTAFLERIKDLTTRIPTLAAWLFRLAALWMLIGLVLGIVMAASHDHTLSPVHVHTNLLGWATLALTGLLYTAVPAMADNRFARLHFWLHALGLPVMMAALAAYALGHTAVEPVIAVGAIAVTAGLAFFTVNLFRTL</sequence>
<dbReference type="Gene3D" id="1.20.210.10">
    <property type="entry name" value="Cytochrome c oxidase-like, subunit I domain"/>
    <property type="match status" value="1"/>
</dbReference>